<dbReference type="InterPro" id="IPR005110">
    <property type="entry name" value="MoeA_linker/N"/>
</dbReference>
<dbReference type="Proteomes" id="UP000320231">
    <property type="component" value="Chromosome"/>
</dbReference>
<protein>
    <recommendedName>
        <fullName evidence="1">MoeA N-terminal and linker domain-containing protein</fullName>
    </recommendedName>
</protein>
<dbReference type="KEGG" id="hsr:HSBAA_58680"/>
<reference evidence="2 3" key="1">
    <citation type="journal article" date="2019" name="Microbiol. Resour. Announc.">
        <title>Complete Genome Sequence of Halomonas sulfidaeris Strain Esulfide1 Isolated from a Metal Sulfide Rock at a Depth of 2,200 Meters, Obtained Using Nanopore Sequencing.</title>
        <authorList>
            <person name="Saito M."/>
            <person name="Nishigata A."/>
            <person name="Galipon J."/>
            <person name="Arakawa K."/>
        </authorList>
    </citation>
    <scope>NUCLEOTIDE SEQUENCE [LARGE SCALE GENOMIC DNA]</scope>
    <source>
        <strain evidence="2 3">ATCC BAA-803</strain>
    </source>
</reference>
<proteinExistence type="predicted"/>
<evidence type="ECO:0000313" key="3">
    <source>
        <dbReference type="Proteomes" id="UP000320231"/>
    </source>
</evidence>
<dbReference type="GO" id="GO:0032324">
    <property type="term" value="P:molybdopterin cofactor biosynthetic process"/>
    <property type="evidence" value="ECO:0007669"/>
    <property type="project" value="InterPro"/>
</dbReference>
<feature type="domain" description="MoeA N-terminal and linker" evidence="1">
    <location>
        <begin position="2"/>
        <end position="64"/>
    </location>
</feature>
<dbReference type="Pfam" id="PF03453">
    <property type="entry name" value="MoeA_N"/>
    <property type="match status" value="1"/>
</dbReference>
<dbReference type="SUPFAM" id="SSF63882">
    <property type="entry name" value="MoeA N-terminal region -like"/>
    <property type="match status" value="1"/>
</dbReference>
<gene>
    <name evidence="2" type="ORF">HSBAA_58680</name>
</gene>
<dbReference type="InterPro" id="IPR036135">
    <property type="entry name" value="MoeA_linker/N_sf"/>
</dbReference>
<accession>A0A455UE51</accession>
<name>A0A455UE51_9GAMM</name>
<dbReference type="AlphaFoldDB" id="A0A455UE51"/>
<evidence type="ECO:0000313" key="2">
    <source>
        <dbReference type="EMBL" id="BBI64562.1"/>
    </source>
</evidence>
<dbReference type="EMBL" id="AP019514">
    <property type="protein sequence ID" value="BBI64562.1"/>
    <property type="molecule type" value="Genomic_DNA"/>
</dbReference>
<dbReference type="Gene3D" id="3.90.105.10">
    <property type="entry name" value="Molybdopterin biosynthesis moea protein, domain 2"/>
    <property type="match status" value="1"/>
</dbReference>
<sequence>MVMSEQLREPSDEKPAHVIIESPELLKHGQHVRQAGEDIAIGETALLAGARLDAASLGLLASLGYAEVAVRQHQG</sequence>
<evidence type="ECO:0000259" key="1">
    <source>
        <dbReference type="Pfam" id="PF03453"/>
    </source>
</evidence>
<organism evidence="2 3">
    <name type="scientific">Vreelandella sulfidaeris</name>
    <dbReference type="NCBI Taxonomy" id="115553"/>
    <lineage>
        <taxon>Bacteria</taxon>
        <taxon>Pseudomonadati</taxon>
        <taxon>Pseudomonadota</taxon>
        <taxon>Gammaproteobacteria</taxon>
        <taxon>Oceanospirillales</taxon>
        <taxon>Halomonadaceae</taxon>
        <taxon>Vreelandella</taxon>
    </lineage>
</organism>